<gene>
    <name evidence="1" type="ORF">F2Q68_00031013</name>
</gene>
<organism evidence="1 2">
    <name type="scientific">Brassica cretica</name>
    <name type="common">Mustard</name>
    <dbReference type="NCBI Taxonomy" id="69181"/>
    <lineage>
        <taxon>Eukaryota</taxon>
        <taxon>Viridiplantae</taxon>
        <taxon>Streptophyta</taxon>
        <taxon>Embryophyta</taxon>
        <taxon>Tracheophyta</taxon>
        <taxon>Spermatophyta</taxon>
        <taxon>Magnoliopsida</taxon>
        <taxon>eudicotyledons</taxon>
        <taxon>Gunneridae</taxon>
        <taxon>Pentapetalae</taxon>
        <taxon>rosids</taxon>
        <taxon>malvids</taxon>
        <taxon>Brassicales</taxon>
        <taxon>Brassicaceae</taxon>
        <taxon>Brassiceae</taxon>
        <taxon>Brassica</taxon>
    </lineage>
</organism>
<evidence type="ECO:0000313" key="2">
    <source>
        <dbReference type="Proteomes" id="UP000712281"/>
    </source>
</evidence>
<reference evidence="1" key="1">
    <citation type="submission" date="2019-12" db="EMBL/GenBank/DDBJ databases">
        <title>Genome sequencing and annotation of Brassica cretica.</title>
        <authorList>
            <person name="Studholme D.J."/>
            <person name="Sarris P.F."/>
        </authorList>
    </citation>
    <scope>NUCLEOTIDE SEQUENCE</scope>
    <source>
        <strain evidence="1">PFS-001/15</strain>
        <tissue evidence="1">Leaf</tissue>
    </source>
</reference>
<evidence type="ECO:0000313" key="1">
    <source>
        <dbReference type="EMBL" id="KAF2540325.1"/>
    </source>
</evidence>
<dbReference type="Proteomes" id="UP000712281">
    <property type="component" value="Unassembled WGS sequence"/>
</dbReference>
<dbReference type="EMBL" id="QGKW02002005">
    <property type="protein sequence ID" value="KAF2540325.1"/>
    <property type="molecule type" value="Genomic_DNA"/>
</dbReference>
<dbReference type="AlphaFoldDB" id="A0A8S9G274"/>
<proteinExistence type="predicted"/>
<comment type="caution">
    <text evidence="1">The sequence shown here is derived from an EMBL/GenBank/DDBJ whole genome shotgun (WGS) entry which is preliminary data.</text>
</comment>
<protein>
    <submittedName>
        <fullName evidence="1">Uncharacterized protein</fullName>
    </submittedName>
</protein>
<sequence length="389" mass="45088">MESTMQKKESIQLAVGQMITITRGMQTSYMSQEQTSYMKGSPLKNCSTTRNAQIQIHSLQKLVEKTLVSTVLSPEPNAHRSTTKLQYRSTIVQNHHPLDPEGYARAMDGYALQVSREDIADIRQMANGAENLFVQQHNTPEHQRTVTNESYNTAGGVDDRFKPKYRQRTRPSIDIDVPTSIDRRPEFGKRAYEHDGVRRSTGNRRMISEIFWKEPQWMSTTTYVFQNMKDHSHRLSRYQKSTPKMRSMRCFMESVDLRERMKFQMKIDGVYYPLNDILSWLTTCLEEMRQDIARMQTQRAVEATTLPSIDRNILTSIDDDPSPSIPTKSIPDSYTRAELDQIVQDIYGTLGESEDRLDKRCDDIYLPWNNTISSLTSQTEAMQREIDEI</sequence>
<accession>A0A8S9G274</accession>
<name>A0A8S9G274_BRACR</name>